<dbReference type="EnsemblBacteria" id="CAD73064">
    <property type="protein sequence ID" value="CAD73064"/>
    <property type="gene ID" value="RB3224"/>
</dbReference>
<dbReference type="Proteomes" id="UP000001025">
    <property type="component" value="Chromosome"/>
</dbReference>
<reference evidence="2 3" key="1">
    <citation type="journal article" date="2003" name="Proc. Natl. Acad. Sci. U.S.A.">
        <title>Complete genome sequence of the marine planctomycete Pirellula sp. strain 1.</title>
        <authorList>
            <person name="Gloeckner F.O."/>
            <person name="Kube M."/>
            <person name="Bauer M."/>
            <person name="Teeling H."/>
            <person name="Lombardot T."/>
            <person name="Ludwig W."/>
            <person name="Gade D."/>
            <person name="Beck A."/>
            <person name="Borzym K."/>
            <person name="Heitmann K."/>
            <person name="Rabus R."/>
            <person name="Schlesner H."/>
            <person name="Amann R."/>
            <person name="Reinhardt R."/>
        </authorList>
    </citation>
    <scope>NUCLEOTIDE SEQUENCE [LARGE SCALE GENOMIC DNA]</scope>
    <source>
        <strain evidence="3">DSM 10527 / NCIMB 13988 / SH1</strain>
    </source>
</reference>
<dbReference type="InParanoid" id="Q7UUL5"/>
<dbReference type="EMBL" id="BX294138">
    <property type="protein sequence ID" value="CAD73064.1"/>
    <property type="molecule type" value="Genomic_DNA"/>
</dbReference>
<dbReference type="AlphaFoldDB" id="Q7UUL5"/>
<dbReference type="STRING" id="243090.RB3224"/>
<feature type="region of interest" description="Disordered" evidence="1">
    <location>
        <begin position="1"/>
        <end position="26"/>
    </location>
</feature>
<dbReference type="HOGENOM" id="CLU_1757373_0_0_0"/>
<dbReference type="KEGG" id="rba:RB3224"/>
<protein>
    <submittedName>
        <fullName evidence="2">Uncharacterized protein</fullName>
    </submittedName>
</protein>
<feature type="compositionally biased region" description="Basic and acidic residues" evidence="1">
    <location>
        <begin position="1"/>
        <end position="12"/>
    </location>
</feature>
<accession>Q7UUL5</accession>
<evidence type="ECO:0000256" key="1">
    <source>
        <dbReference type="SAM" id="MobiDB-lite"/>
    </source>
</evidence>
<evidence type="ECO:0000313" key="3">
    <source>
        <dbReference type="Proteomes" id="UP000001025"/>
    </source>
</evidence>
<feature type="region of interest" description="Disordered" evidence="1">
    <location>
        <begin position="60"/>
        <end position="97"/>
    </location>
</feature>
<feature type="compositionally biased region" description="Polar residues" evidence="1">
    <location>
        <begin position="67"/>
        <end position="97"/>
    </location>
</feature>
<name>Q7UUL5_RHOBA</name>
<evidence type="ECO:0000313" key="2">
    <source>
        <dbReference type="EMBL" id="CAD73064.1"/>
    </source>
</evidence>
<sequence>MTLPKHQTDSRKRNSSVSNQSDGLPGWSFRSAVSAGLRTKSLHPDNQHLAVQVRNYQLGFERLASGHQRTTPGNNNREPNPLGSHQQSRPNHSANGAQLSIDSSFRALKRISPQLKMPYRNGRLRFPRMAAVIGLITLPSKPQRIGGL</sequence>
<gene>
    <name evidence="2" type="ordered locus">RB3224</name>
</gene>
<keyword evidence="3" id="KW-1185">Reference proteome</keyword>
<organism evidence="2 3">
    <name type="scientific">Rhodopirellula baltica (strain DSM 10527 / NCIMB 13988 / SH1)</name>
    <dbReference type="NCBI Taxonomy" id="243090"/>
    <lineage>
        <taxon>Bacteria</taxon>
        <taxon>Pseudomonadati</taxon>
        <taxon>Planctomycetota</taxon>
        <taxon>Planctomycetia</taxon>
        <taxon>Pirellulales</taxon>
        <taxon>Pirellulaceae</taxon>
        <taxon>Rhodopirellula</taxon>
    </lineage>
</organism>
<proteinExistence type="predicted"/>